<dbReference type="Proteomes" id="UP000240883">
    <property type="component" value="Unassembled WGS sequence"/>
</dbReference>
<feature type="compositionally biased region" description="Polar residues" evidence="1">
    <location>
        <begin position="7"/>
        <end position="22"/>
    </location>
</feature>
<name>A0A2T2NNG8_CORCC</name>
<feature type="compositionally biased region" description="Polar residues" evidence="1">
    <location>
        <begin position="108"/>
        <end position="132"/>
    </location>
</feature>
<feature type="compositionally biased region" description="Polar residues" evidence="1">
    <location>
        <begin position="70"/>
        <end position="87"/>
    </location>
</feature>
<feature type="region of interest" description="Disordered" evidence="1">
    <location>
        <begin position="1"/>
        <end position="205"/>
    </location>
</feature>
<accession>A0A2T2NNG8</accession>
<sequence length="223" mass="23729">MAPNKYQPLTLSPINFSLTEGTSIPAPPDSPPDTPRPPTPGKGPLSSHPTPKSAVFPEHQDSPPAKDSSEGTSLHQTTTNDGNASTLSPASPSSKRPSSVRKFLGLRTLSSSDSLQSERPGSPATVHSQPSLTRKKSSSWFGRRKSTFIGSLPEARENHSLQTNGHAPAKAAPPPQLQPQTQPQTQTQKKQGPPPPALPELKSFGFSEDAYSLGADDMFKNIK</sequence>
<organism evidence="2 3">
    <name type="scientific">Corynespora cassiicola Philippines</name>
    <dbReference type="NCBI Taxonomy" id="1448308"/>
    <lineage>
        <taxon>Eukaryota</taxon>
        <taxon>Fungi</taxon>
        <taxon>Dikarya</taxon>
        <taxon>Ascomycota</taxon>
        <taxon>Pezizomycotina</taxon>
        <taxon>Dothideomycetes</taxon>
        <taxon>Pleosporomycetidae</taxon>
        <taxon>Pleosporales</taxon>
        <taxon>Corynesporascaceae</taxon>
        <taxon>Corynespora</taxon>
    </lineage>
</organism>
<protein>
    <submittedName>
        <fullName evidence="2">Uncharacterized protein</fullName>
    </submittedName>
</protein>
<keyword evidence="3" id="KW-1185">Reference proteome</keyword>
<dbReference type="OrthoDB" id="5380416at2759"/>
<evidence type="ECO:0000313" key="3">
    <source>
        <dbReference type="Proteomes" id="UP000240883"/>
    </source>
</evidence>
<evidence type="ECO:0000313" key="2">
    <source>
        <dbReference type="EMBL" id="PSN66920.1"/>
    </source>
</evidence>
<evidence type="ECO:0000256" key="1">
    <source>
        <dbReference type="SAM" id="MobiDB-lite"/>
    </source>
</evidence>
<feature type="compositionally biased region" description="Basic residues" evidence="1">
    <location>
        <begin position="133"/>
        <end position="146"/>
    </location>
</feature>
<gene>
    <name evidence="2" type="ORF">BS50DRAFT_377987</name>
</gene>
<proteinExistence type="predicted"/>
<reference evidence="2 3" key="1">
    <citation type="journal article" date="2018" name="Front. Microbiol.">
        <title>Genome-Wide Analysis of Corynespora cassiicola Leaf Fall Disease Putative Effectors.</title>
        <authorList>
            <person name="Lopez D."/>
            <person name="Ribeiro S."/>
            <person name="Label P."/>
            <person name="Fumanal B."/>
            <person name="Venisse J.S."/>
            <person name="Kohler A."/>
            <person name="de Oliveira R.R."/>
            <person name="Labutti K."/>
            <person name="Lipzen A."/>
            <person name="Lail K."/>
            <person name="Bauer D."/>
            <person name="Ohm R.A."/>
            <person name="Barry K.W."/>
            <person name="Spatafora J."/>
            <person name="Grigoriev I.V."/>
            <person name="Martin F.M."/>
            <person name="Pujade-Renaud V."/>
        </authorList>
    </citation>
    <scope>NUCLEOTIDE SEQUENCE [LARGE SCALE GENOMIC DNA]</scope>
    <source>
        <strain evidence="2 3">Philippines</strain>
    </source>
</reference>
<dbReference type="EMBL" id="KZ678135">
    <property type="protein sequence ID" value="PSN66920.1"/>
    <property type="molecule type" value="Genomic_DNA"/>
</dbReference>
<feature type="compositionally biased region" description="Low complexity" evidence="1">
    <location>
        <begin position="178"/>
        <end position="191"/>
    </location>
</feature>
<feature type="compositionally biased region" description="Low complexity" evidence="1">
    <location>
        <begin position="88"/>
        <end position="97"/>
    </location>
</feature>
<dbReference type="AlphaFoldDB" id="A0A2T2NNG8"/>
<feature type="compositionally biased region" description="Pro residues" evidence="1">
    <location>
        <begin position="25"/>
        <end position="41"/>
    </location>
</feature>